<keyword evidence="2" id="KW-0547">Nucleotide-binding</keyword>
<dbReference type="Gene3D" id="3.90.780.10">
    <property type="entry name" value="5'-Nucleotidase, C-terminal domain"/>
    <property type="match status" value="1"/>
</dbReference>
<dbReference type="InterPro" id="IPR006179">
    <property type="entry name" value="5_nucleotidase/apyrase"/>
</dbReference>
<feature type="domain" description="Calcineurin-like phosphoesterase" evidence="3">
    <location>
        <begin position="46"/>
        <end position="295"/>
    </location>
</feature>
<dbReference type="GO" id="GO:0030288">
    <property type="term" value="C:outer membrane-bounded periplasmic space"/>
    <property type="evidence" value="ECO:0007669"/>
    <property type="project" value="TreeGrafter"/>
</dbReference>
<keyword evidence="1 2" id="KW-0732">Signal</keyword>
<dbReference type="InterPro" id="IPR036907">
    <property type="entry name" value="5'-Nucleotdase_C_sf"/>
</dbReference>
<dbReference type="Pfam" id="PF00149">
    <property type="entry name" value="Metallophos"/>
    <property type="match status" value="1"/>
</dbReference>
<dbReference type="GO" id="GO:0009166">
    <property type="term" value="P:nucleotide catabolic process"/>
    <property type="evidence" value="ECO:0007669"/>
    <property type="project" value="InterPro"/>
</dbReference>
<dbReference type="GO" id="GO:0000166">
    <property type="term" value="F:nucleotide binding"/>
    <property type="evidence" value="ECO:0007669"/>
    <property type="project" value="UniProtKB-KW"/>
</dbReference>
<dbReference type="GO" id="GO:0008768">
    <property type="term" value="F:UDP-sugar diphosphatase activity"/>
    <property type="evidence" value="ECO:0007669"/>
    <property type="project" value="TreeGrafter"/>
</dbReference>
<keyword evidence="2" id="KW-0378">Hydrolase</keyword>
<evidence type="ECO:0000313" key="6">
    <source>
        <dbReference type="Proteomes" id="UP000241118"/>
    </source>
</evidence>
<comment type="similarity">
    <text evidence="2">Belongs to the 5'-nucleotidase family.</text>
</comment>
<evidence type="ECO:0000313" key="5">
    <source>
        <dbReference type="EMBL" id="PSL55516.1"/>
    </source>
</evidence>
<evidence type="ECO:0000259" key="3">
    <source>
        <dbReference type="Pfam" id="PF00149"/>
    </source>
</evidence>
<evidence type="ECO:0000259" key="4">
    <source>
        <dbReference type="Pfam" id="PF02872"/>
    </source>
</evidence>
<feature type="chain" id="PRO_5015021245" evidence="2">
    <location>
        <begin position="34"/>
        <end position="577"/>
    </location>
</feature>
<comment type="caution">
    <text evidence="5">The sequence shown here is derived from an EMBL/GenBank/DDBJ whole genome shotgun (WGS) entry which is preliminary data.</text>
</comment>
<dbReference type="EMBL" id="PYAX01000005">
    <property type="protein sequence ID" value="PSL55516.1"/>
    <property type="molecule type" value="Genomic_DNA"/>
</dbReference>
<protein>
    <submittedName>
        <fullName evidence="5">5'-nucleotidase</fullName>
    </submittedName>
</protein>
<dbReference type="InterPro" id="IPR004843">
    <property type="entry name" value="Calcineurin-like_PHP"/>
</dbReference>
<dbReference type="RefSeq" id="WP_106616364.1">
    <property type="nucleotide sequence ID" value="NZ_PYAX01000005.1"/>
</dbReference>
<organism evidence="5 6">
    <name type="scientific">Saccharothrix carnea</name>
    <dbReference type="NCBI Taxonomy" id="1280637"/>
    <lineage>
        <taxon>Bacteria</taxon>
        <taxon>Bacillati</taxon>
        <taxon>Actinomycetota</taxon>
        <taxon>Actinomycetes</taxon>
        <taxon>Pseudonocardiales</taxon>
        <taxon>Pseudonocardiaceae</taxon>
        <taxon>Saccharothrix</taxon>
    </lineage>
</organism>
<name>A0A2P8IAM3_SACCR</name>
<feature type="domain" description="5'-Nucleotidase C-terminal" evidence="4">
    <location>
        <begin position="376"/>
        <end position="540"/>
    </location>
</feature>
<keyword evidence="6" id="KW-1185">Reference proteome</keyword>
<reference evidence="5 6" key="1">
    <citation type="submission" date="2018-03" db="EMBL/GenBank/DDBJ databases">
        <title>Genomic Encyclopedia of Type Strains, Phase III (KMG-III): the genomes of soil and plant-associated and newly described type strains.</title>
        <authorList>
            <person name="Whitman W."/>
        </authorList>
    </citation>
    <scope>NUCLEOTIDE SEQUENCE [LARGE SCALE GENOMIC DNA]</scope>
    <source>
        <strain evidence="5 6">CGMCC 4.7097</strain>
    </source>
</reference>
<evidence type="ECO:0000256" key="2">
    <source>
        <dbReference type="RuleBase" id="RU362119"/>
    </source>
</evidence>
<feature type="signal peptide" evidence="2">
    <location>
        <begin position="1"/>
        <end position="33"/>
    </location>
</feature>
<dbReference type="PRINTS" id="PR01607">
    <property type="entry name" value="APYRASEFAMLY"/>
</dbReference>
<dbReference type="OrthoDB" id="1016457at2"/>
<dbReference type="AlphaFoldDB" id="A0A2P8IAM3"/>
<dbReference type="SUPFAM" id="SSF55816">
    <property type="entry name" value="5'-nucleotidase (syn. UDP-sugar hydrolase), C-terminal domain"/>
    <property type="match status" value="1"/>
</dbReference>
<dbReference type="PANTHER" id="PTHR11575">
    <property type="entry name" value="5'-NUCLEOTIDASE-RELATED"/>
    <property type="match status" value="1"/>
</dbReference>
<proteinExistence type="inferred from homology"/>
<sequence>MTSFRRTAQRSAALAVTAAAALAVTLVQNPATAEKDNRPARTVDVRLIGINDLHGNIEPPTGSSGRVTLSDGTQVEAGGAAYNATHIRNLQAEVRNSVIVGQGDLIGASPIVSALFHDEPTIEVLNRFGMDTTAAGNHEFDEGYQELLRMQRGGCHPADGCQFRETYEGADFPILGANVTLAANDRPALPPFWVEFRDGVPIGFIGMPLKDVPILVDPNGIKELEFGDEVAAANRYADLLNWLGVKSIVLLIHQGDSTSGGGPNDCRTVPSGPGRSIAERVSPKIDAIFSGHSHQHYNCTVTDPAGNPRPFIEGLAFGRELSVVDLKIDKRTREVIRSATVARNHVVTKDVAADPEVQAIIDLAKSKSGPIANRPVGTIAQDIPRAQNAAGESALGNLIADSQLAATTDNGAVLALMNPGGVRADLTYASSPAGEGNGVVTYGEAFTVQPFGNILQTVTLTGAQLKAALEQQWQVVNGVQRQIILQPSAGLTYSWSASAPIGSKVSDIVLNGTPLDPAANYRVTINSFLQGGGDGFSAFTAGTEITGGGIDLDGFTAYLTANPNTAPPALGRITTTP</sequence>
<dbReference type="Proteomes" id="UP000241118">
    <property type="component" value="Unassembled WGS sequence"/>
</dbReference>
<gene>
    <name evidence="5" type="ORF">B0I31_105480</name>
</gene>
<dbReference type="InterPro" id="IPR029052">
    <property type="entry name" value="Metallo-depent_PP-like"/>
</dbReference>
<dbReference type="InterPro" id="IPR008334">
    <property type="entry name" value="5'-Nucleotdase_C"/>
</dbReference>
<accession>A0A2P8IAM3</accession>
<evidence type="ECO:0000256" key="1">
    <source>
        <dbReference type="ARBA" id="ARBA00022729"/>
    </source>
</evidence>
<dbReference type="Pfam" id="PF02872">
    <property type="entry name" value="5_nucleotid_C"/>
    <property type="match status" value="1"/>
</dbReference>
<dbReference type="PANTHER" id="PTHR11575:SF24">
    <property type="entry name" value="5'-NUCLEOTIDASE"/>
    <property type="match status" value="1"/>
</dbReference>
<dbReference type="Gene3D" id="3.60.21.10">
    <property type="match status" value="1"/>
</dbReference>
<dbReference type="GO" id="GO:0008253">
    <property type="term" value="F:5'-nucleotidase activity"/>
    <property type="evidence" value="ECO:0007669"/>
    <property type="project" value="TreeGrafter"/>
</dbReference>
<dbReference type="SUPFAM" id="SSF56300">
    <property type="entry name" value="Metallo-dependent phosphatases"/>
    <property type="match status" value="1"/>
</dbReference>